<evidence type="ECO:0000256" key="3">
    <source>
        <dbReference type="ARBA" id="ARBA00022679"/>
    </source>
</evidence>
<dbReference type="RefSeq" id="WP_174902332.1">
    <property type="nucleotide sequence ID" value="NZ_CABVPP010000014.1"/>
</dbReference>
<dbReference type="Proteomes" id="UP001248067">
    <property type="component" value="Unassembled WGS sequence"/>
</dbReference>
<evidence type="ECO:0000256" key="1">
    <source>
        <dbReference type="ARBA" id="ARBA00004651"/>
    </source>
</evidence>
<dbReference type="Proteomes" id="UP000494162">
    <property type="component" value="Unassembled WGS sequence"/>
</dbReference>
<dbReference type="PANTHER" id="PTHR22926">
    <property type="entry name" value="PHOSPHO-N-ACETYLMURAMOYL-PENTAPEPTIDE-TRANSFERASE"/>
    <property type="match status" value="1"/>
</dbReference>
<dbReference type="EC" id="2.7.8.33" evidence="9"/>
<feature type="transmembrane region" description="Helical" evidence="8">
    <location>
        <begin position="102"/>
        <end position="122"/>
    </location>
</feature>
<dbReference type="PANTHER" id="PTHR22926:SF3">
    <property type="entry name" value="UNDECAPRENYL-PHOSPHATE ALPHA-N-ACETYLGLUCOSAMINYL 1-PHOSPHATE TRANSFERASE"/>
    <property type="match status" value="1"/>
</dbReference>
<dbReference type="InterPro" id="IPR000715">
    <property type="entry name" value="Glycosyl_transferase_4"/>
</dbReference>
<accession>A0A6P2K9J4</accession>
<keyword evidence="5 8" id="KW-1133">Transmembrane helix</keyword>
<feature type="transmembrane region" description="Helical" evidence="8">
    <location>
        <begin position="241"/>
        <end position="261"/>
    </location>
</feature>
<evidence type="ECO:0000256" key="8">
    <source>
        <dbReference type="SAM" id="Phobius"/>
    </source>
</evidence>
<evidence type="ECO:0000313" key="11">
    <source>
        <dbReference type="Proteomes" id="UP000494162"/>
    </source>
</evidence>
<feature type="binding site" evidence="7">
    <location>
        <position position="216"/>
    </location>
    <ligand>
        <name>Mg(2+)</name>
        <dbReference type="ChEBI" id="CHEBI:18420"/>
    </ligand>
</feature>
<comment type="subcellular location">
    <subcellularLocation>
        <location evidence="1">Cell membrane</location>
        <topology evidence="1">Multi-pass membrane protein</topology>
    </subcellularLocation>
</comment>
<dbReference type="AlphaFoldDB" id="A0A6P2K9J4"/>
<reference evidence="9 12" key="1">
    <citation type="submission" date="2019-06" db="EMBL/GenBank/DDBJ databases">
        <title>Evolution of Burkholderia multivorans in the lungs of Cystic Fibrosis patients.</title>
        <authorList>
            <person name="Moreira L.M."/>
        </authorList>
    </citation>
    <scope>NUCLEOTIDE SEQUENCE [LARGE SCALE GENOMIC DNA]</scope>
    <source>
        <strain evidence="9 12">VC13239</strain>
    </source>
</reference>
<feature type="transmembrane region" description="Helical" evidence="8">
    <location>
        <begin position="44"/>
        <end position="67"/>
    </location>
</feature>
<protein>
    <submittedName>
        <fullName evidence="10">Glycosyl transferase</fullName>
    </submittedName>
    <submittedName>
        <fullName evidence="9">Undecaprenyl-phosphate N-acetylglucosaminyl 1-phosphate transferase</fullName>
        <ecNumber evidence="9">2.7.8.33</ecNumber>
    </submittedName>
</protein>
<dbReference type="GeneID" id="93169535"/>
<evidence type="ECO:0000256" key="5">
    <source>
        <dbReference type="ARBA" id="ARBA00022989"/>
    </source>
</evidence>
<evidence type="ECO:0000313" key="10">
    <source>
        <dbReference type="EMBL" id="VWB53910.1"/>
    </source>
</evidence>
<feature type="transmembrane region" description="Helical" evidence="8">
    <location>
        <begin position="332"/>
        <end position="351"/>
    </location>
</feature>
<keyword evidence="4 8" id="KW-0812">Transmembrane</keyword>
<evidence type="ECO:0000256" key="7">
    <source>
        <dbReference type="PIRSR" id="PIRSR600715-1"/>
    </source>
</evidence>
<dbReference type="Pfam" id="PF00953">
    <property type="entry name" value="Glycos_transf_4"/>
    <property type="match status" value="1"/>
</dbReference>
<dbReference type="GO" id="GO:0044038">
    <property type="term" value="P:cell wall macromolecule biosynthetic process"/>
    <property type="evidence" value="ECO:0007669"/>
    <property type="project" value="TreeGrafter"/>
</dbReference>
<sequence length="360" mass="39270">METLLISFVISFVVALLIVRYEHLHARLSMDRDLDGVQKVHAIAVPRVGGIAVISGVFAGAVVSFVIHRTISAEYFVLMGCAVPVVVFGITEDLTKRVSARARLIGSAIAALIACYALKAVVGRVGVSYVDALLVIAPIATVFTVFAVSGVVHAFNIIDGMNGLVSVVSIVILTSIGFVAHQVDDPLVVAVSLAMVGAILGFLLWNYPVAQVFLGDGGAYFIGFVTAELLILLTVRNSRISPLYALLVTFYPVFETLFSIYRRRILRGLPVGAPDADHLHTLIFHRFVGRELDQSNLHARLICNSRTSSYLWVLNILAVAPATLFWDDPELLAGFAVLFAVVYVWLYSSIVKFRDPIWLR</sequence>
<dbReference type="GO" id="GO:0009103">
    <property type="term" value="P:lipopolysaccharide biosynthetic process"/>
    <property type="evidence" value="ECO:0007669"/>
    <property type="project" value="TreeGrafter"/>
</dbReference>
<gene>
    <name evidence="9" type="primary">tagO_1</name>
    <name evidence="10" type="ORF">BPS26883_02510</name>
    <name evidence="9" type="ORF">FEQ00_02352</name>
</gene>
<reference evidence="10 11" key="2">
    <citation type="submission" date="2019-09" db="EMBL/GenBank/DDBJ databases">
        <authorList>
            <person name="Depoorter E."/>
        </authorList>
    </citation>
    <scope>NUCLEOTIDE SEQUENCE [LARGE SCALE GENOMIC DNA]</scope>
    <source>
        <strain evidence="10">LMG 26883</strain>
    </source>
</reference>
<keyword evidence="2" id="KW-1003">Cell membrane</keyword>
<comment type="cofactor">
    <cofactor evidence="7">
        <name>Mg(2+)</name>
        <dbReference type="ChEBI" id="CHEBI:18420"/>
    </cofactor>
</comment>
<dbReference type="GO" id="GO:0005886">
    <property type="term" value="C:plasma membrane"/>
    <property type="evidence" value="ECO:0007669"/>
    <property type="project" value="UniProtKB-SubCell"/>
</dbReference>
<evidence type="ECO:0000256" key="4">
    <source>
        <dbReference type="ARBA" id="ARBA00022692"/>
    </source>
</evidence>
<keyword evidence="3 10" id="KW-0808">Transferase</keyword>
<proteinExistence type="predicted"/>
<evidence type="ECO:0000256" key="6">
    <source>
        <dbReference type="ARBA" id="ARBA00023136"/>
    </source>
</evidence>
<dbReference type="EMBL" id="CABVPP010000014">
    <property type="protein sequence ID" value="VWB53910.1"/>
    <property type="molecule type" value="Genomic_DNA"/>
</dbReference>
<feature type="transmembrane region" description="Helical" evidence="8">
    <location>
        <begin position="6"/>
        <end position="23"/>
    </location>
</feature>
<organism evidence="10 11">
    <name type="scientific">Burkholderia pseudomultivorans</name>
    <dbReference type="NCBI Taxonomy" id="1207504"/>
    <lineage>
        <taxon>Bacteria</taxon>
        <taxon>Pseudomonadati</taxon>
        <taxon>Pseudomonadota</taxon>
        <taxon>Betaproteobacteria</taxon>
        <taxon>Burkholderiales</taxon>
        <taxon>Burkholderiaceae</taxon>
        <taxon>Burkholderia</taxon>
        <taxon>Burkholderia cepacia complex</taxon>
    </lineage>
</organism>
<feature type="transmembrane region" description="Helical" evidence="8">
    <location>
        <begin position="309"/>
        <end position="326"/>
    </location>
</feature>
<keyword evidence="7" id="KW-0460">Magnesium</keyword>
<dbReference type="GO" id="GO:0036380">
    <property type="term" value="F:UDP-N-acetylglucosamine-undecaprenyl-phosphate N-acetylglucosaminephosphotransferase activity"/>
    <property type="evidence" value="ECO:0007669"/>
    <property type="project" value="UniProtKB-EC"/>
</dbReference>
<keyword evidence="12" id="KW-1185">Reference proteome</keyword>
<dbReference type="CDD" id="cd06912">
    <property type="entry name" value="GT_MraY_like"/>
    <property type="match status" value="1"/>
</dbReference>
<dbReference type="GO" id="GO:0046872">
    <property type="term" value="F:metal ion binding"/>
    <property type="evidence" value="ECO:0007669"/>
    <property type="project" value="UniProtKB-KW"/>
</dbReference>
<feature type="transmembrane region" description="Helical" evidence="8">
    <location>
        <begin position="187"/>
        <end position="205"/>
    </location>
</feature>
<keyword evidence="7" id="KW-0479">Metal-binding</keyword>
<evidence type="ECO:0000313" key="9">
    <source>
        <dbReference type="EMBL" id="MDR8753931.1"/>
    </source>
</evidence>
<feature type="transmembrane region" description="Helical" evidence="8">
    <location>
        <begin position="162"/>
        <end position="181"/>
    </location>
</feature>
<feature type="binding site" evidence="7">
    <location>
        <position position="156"/>
    </location>
    <ligand>
        <name>Mg(2+)</name>
        <dbReference type="ChEBI" id="CHEBI:18420"/>
    </ligand>
</feature>
<evidence type="ECO:0000313" key="12">
    <source>
        <dbReference type="Proteomes" id="UP001248067"/>
    </source>
</evidence>
<name>A0A6P2K9J4_9BURK</name>
<keyword evidence="6 8" id="KW-0472">Membrane</keyword>
<feature type="transmembrane region" description="Helical" evidence="8">
    <location>
        <begin position="217"/>
        <end position="235"/>
    </location>
</feature>
<feature type="transmembrane region" description="Helical" evidence="8">
    <location>
        <begin position="73"/>
        <end position="90"/>
    </location>
</feature>
<dbReference type="GO" id="GO:0071555">
    <property type="term" value="P:cell wall organization"/>
    <property type="evidence" value="ECO:0007669"/>
    <property type="project" value="TreeGrafter"/>
</dbReference>
<feature type="transmembrane region" description="Helical" evidence="8">
    <location>
        <begin position="134"/>
        <end position="155"/>
    </location>
</feature>
<dbReference type="EMBL" id="VJSY01000015">
    <property type="protein sequence ID" value="MDR8753931.1"/>
    <property type="molecule type" value="Genomic_DNA"/>
</dbReference>
<evidence type="ECO:0000256" key="2">
    <source>
        <dbReference type="ARBA" id="ARBA00022475"/>
    </source>
</evidence>